<dbReference type="GO" id="GO:0004659">
    <property type="term" value="F:prenyltransferase activity"/>
    <property type="evidence" value="ECO:0007669"/>
    <property type="project" value="InterPro"/>
</dbReference>
<keyword evidence="3" id="KW-0474">Menaquinone biosynthesis</keyword>
<dbReference type="Pfam" id="PF01040">
    <property type="entry name" value="UbiA"/>
    <property type="match status" value="1"/>
</dbReference>
<dbReference type="PANTHER" id="PTHR13929">
    <property type="entry name" value="1,4-DIHYDROXY-2-NAPHTHOATE OCTAPRENYLTRANSFERASE"/>
    <property type="match status" value="1"/>
</dbReference>
<evidence type="ECO:0000313" key="9">
    <source>
        <dbReference type="EMBL" id="EFR30831.1"/>
    </source>
</evidence>
<dbReference type="Proteomes" id="UP000005990">
    <property type="component" value="Unassembled WGS sequence"/>
</dbReference>
<evidence type="ECO:0000256" key="5">
    <source>
        <dbReference type="ARBA" id="ARBA00022692"/>
    </source>
</evidence>
<feature type="transmembrane region" description="Helical" evidence="8">
    <location>
        <begin position="92"/>
        <end position="112"/>
    </location>
</feature>
<evidence type="ECO:0000256" key="1">
    <source>
        <dbReference type="ARBA" id="ARBA00004141"/>
    </source>
</evidence>
<keyword evidence="4 9" id="KW-0808">Transferase</keyword>
<dbReference type="GO" id="GO:0042371">
    <property type="term" value="P:vitamin K biosynthetic process"/>
    <property type="evidence" value="ECO:0007669"/>
    <property type="project" value="TreeGrafter"/>
</dbReference>
<dbReference type="STRING" id="908337.HMPREF9257_1669"/>
<feature type="transmembrane region" description="Helical" evidence="8">
    <location>
        <begin position="20"/>
        <end position="37"/>
    </location>
</feature>
<reference evidence="9 10" key="1">
    <citation type="submission" date="2010-10" db="EMBL/GenBank/DDBJ databases">
        <authorList>
            <person name="Durkin A.S."/>
            <person name="Madupu R."/>
            <person name="Torralba M."/>
            <person name="Gillis M."/>
            <person name="Methe B."/>
            <person name="Sutton G."/>
            <person name="Nelson K.E."/>
        </authorList>
    </citation>
    <scope>NUCLEOTIDE SEQUENCE [LARGE SCALE GENOMIC DNA]</scope>
    <source>
        <strain evidence="9 10">ACS-139-V-Col8</strain>
    </source>
</reference>
<dbReference type="EMBL" id="AENN01000016">
    <property type="protein sequence ID" value="EFR30831.1"/>
    <property type="molecule type" value="Genomic_DNA"/>
</dbReference>
<dbReference type="InterPro" id="IPR026046">
    <property type="entry name" value="UBIAD1"/>
</dbReference>
<dbReference type="eggNOG" id="COG1575">
    <property type="taxonomic scope" value="Bacteria"/>
</dbReference>
<dbReference type="AlphaFoldDB" id="E4KQ70"/>
<sequence>MSNKITLPIFLEFVEIRTKLASLFPMLIGFLWTYYFYGQFNWLNSLVFFLGALVFDMCVTSINNTMDFHKAISLDYKNEENVIGRNGLDFKIMVKIVFVLLALSLLFNLGLVFLTDPILLAIGAVCYVIGILYTFGPVPISRTPYGEFLSGLTMGFGIFFLAVFMTMYKDILYTNWTGHKVILIANWFELIRIFLMSIPLVCLIANIMLANNLRDLERDLENQRYTLVSYIGRDLGVKLYMLLSALPWVFWLTYIISGQFPIWALVALIGIYPHYQIVQIFVQKIRLAETRKSAFHQALKAFMLFSVIYLISLVLMIIFK</sequence>
<proteinExistence type="predicted"/>
<keyword evidence="5 8" id="KW-0812">Transmembrane</keyword>
<evidence type="ECO:0000256" key="6">
    <source>
        <dbReference type="ARBA" id="ARBA00022989"/>
    </source>
</evidence>
<comment type="pathway">
    <text evidence="2">Quinol/quinone metabolism; menaquinone biosynthesis.</text>
</comment>
<keyword evidence="10" id="KW-1185">Reference proteome</keyword>
<dbReference type="InterPro" id="IPR044878">
    <property type="entry name" value="UbiA_sf"/>
</dbReference>
<comment type="subcellular location">
    <subcellularLocation>
        <location evidence="1">Membrane</location>
        <topology evidence="1">Multi-pass membrane protein</topology>
    </subcellularLocation>
</comment>
<evidence type="ECO:0000256" key="2">
    <source>
        <dbReference type="ARBA" id="ARBA00004863"/>
    </source>
</evidence>
<feature type="transmembrane region" description="Helical" evidence="8">
    <location>
        <begin position="239"/>
        <end position="256"/>
    </location>
</feature>
<evidence type="ECO:0000256" key="4">
    <source>
        <dbReference type="ARBA" id="ARBA00022679"/>
    </source>
</evidence>
<evidence type="ECO:0000256" key="7">
    <source>
        <dbReference type="ARBA" id="ARBA00023136"/>
    </source>
</evidence>
<name>E4KQ70_9LACT</name>
<accession>E4KQ70</accession>
<dbReference type="CDD" id="cd13962">
    <property type="entry name" value="PT_UbiA_UBIAD1"/>
    <property type="match status" value="1"/>
</dbReference>
<keyword evidence="6 8" id="KW-1133">Transmembrane helix</keyword>
<feature type="transmembrane region" description="Helical" evidence="8">
    <location>
        <begin position="43"/>
        <end position="62"/>
    </location>
</feature>
<protein>
    <submittedName>
        <fullName evidence="9">Prenyltransferase, UbiA family</fullName>
    </submittedName>
</protein>
<evidence type="ECO:0000256" key="8">
    <source>
        <dbReference type="SAM" id="Phobius"/>
    </source>
</evidence>
<feature type="transmembrane region" description="Helical" evidence="8">
    <location>
        <begin position="148"/>
        <end position="167"/>
    </location>
</feature>
<dbReference type="UniPathway" id="UPA00079"/>
<dbReference type="GO" id="GO:0016020">
    <property type="term" value="C:membrane"/>
    <property type="evidence" value="ECO:0007669"/>
    <property type="project" value="UniProtKB-SubCell"/>
</dbReference>
<keyword evidence="7 8" id="KW-0472">Membrane</keyword>
<dbReference type="InterPro" id="IPR000537">
    <property type="entry name" value="UbiA_prenyltransferase"/>
</dbReference>
<organism evidence="9 10">
    <name type="scientific">Eremococcus coleocola ACS-139-V-Col8</name>
    <dbReference type="NCBI Taxonomy" id="908337"/>
    <lineage>
        <taxon>Bacteria</taxon>
        <taxon>Bacillati</taxon>
        <taxon>Bacillota</taxon>
        <taxon>Bacilli</taxon>
        <taxon>Lactobacillales</taxon>
        <taxon>Aerococcaceae</taxon>
        <taxon>Eremococcus</taxon>
    </lineage>
</organism>
<feature type="transmembrane region" description="Helical" evidence="8">
    <location>
        <begin position="187"/>
        <end position="209"/>
    </location>
</feature>
<dbReference type="GO" id="GO:0009234">
    <property type="term" value="P:menaquinone biosynthetic process"/>
    <property type="evidence" value="ECO:0007669"/>
    <property type="project" value="UniProtKB-UniPathway"/>
</dbReference>
<evidence type="ECO:0000256" key="3">
    <source>
        <dbReference type="ARBA" id="ARBA00022428"/>
    </source>
</evidence>
<feature type="transmembrane region" description="Helical" evidence="8">
    <location>
        <begin position="302"/>
        <end position="319"/>
    </location>
</feature>
<gene>
    <name evidence="9" type="ORF">HMPREF9257_1669</name>
</gene>
<dbReference type="Gene3D" id="1.10.357.140">
    <property type="entry name" value="UbiA prenyltransferase"/>
    <property type="match status" value="1"/>
</dbReference>
<feature type="transmembrane region" description="Helical" evidence="8">
    <location>
        <begin position="262"/>
        <end position="282"/>
    </location>
</feature>
<dbReference type="PANTHER" id="PTHR13929:SF0">
    <property type="entry name" value="UBIA PRENYLTRANSFERASE DOMAIN-CONTAINING PROTEIN 1"/>
    <property type="match status" value="1"/>
</dbReference>
<comment type="caution">
    <text evidence="9">The sequence shown here is derived from an EMBL/GenBank/DDBJ whole genome shotgun (WGS) entry which is preliminary data.</text>
</comment>
<feature type="transmembrane region" description="Helical" evidence="8">
    <location>
        <begin position="118"/>
        <end position="136"/>
    </location>
</feature>
<evidence type="ECO:0000313" key="10">
    <source>
        <dbReference type="Proteomes" id="UP000005990"/>
    </source>
</evidence>